<keyword evidence="1" id="KW-0677">Repeat</keyword>
<protein>
    <submittedName>
        <fullName evidence="3">Uncharacterized protein</fullName>
    </submittedName>
</protein>
<dbReference type="SUPFAM" id="SSF50985">
    <property type="entry name" value="RCC1/BLIP-II"/>
    <property type="match status" value="2"/>
</dbReference>
<accession>A0A7S2HNC8</accession>
<organism evidence="3">
    <name type="scientific">Helicotheca tamesis</name>
    <dbReference type="NCBI Taxonomy" id="374047"/>
    <lineage>
        <taxon>Eukaryota</taxon>
        <taxon>Sar</taxon>
        <taxon>Stramenopiles</taxon>
        <taxon>Ochrophyta</taxon>
        <taxon>Bacillariophyta</taxon>
        <taxon>Mediophyceae</taxon>
        <taxon>Lithodesmiophycidae</taxon>
        <taxon>Lithodesmiales</taxon>
        <taxon>Lithodesmiaceae</taxon>
        <taxon>Helicotheca</taxon>
    </lineage>
</organism>
<dbReference type="PROSITE" id="PS50012">
    <property type="entry name" value="RCC1_3"/>
    <property type="match status" value="1"/>
</dbReference>
<reference evidence="3" key="1">
    <citation type="submission" date="2021-01" db="EMBL/GenBank/DDBJ databases">
        <authorList>
            <person name="Corre E."/>
            <person name="Pelletier E."/>
            <person name="Niang G."/>
            <person name="Scheremetjew M."/>
            <person name="Finn R."/>
            <person name="Kale V."/>
            <person name="Holt S."/>
            <person name="Cochrane G."/>
            <person name="Meng A."/>
            <person name="Brown T."/>
            <person name="Cohen L."/>
        </authorList>
    </citation>
    <scope>NUCLEOTIDE SEQUENCE</scope>
    <source>
        <strain evidence="3">CCMP826</strain>
    </source>
</reference>
<dbReference type="PANTHER" id="PTHR22870:SF408">
    <property type="entry name" value="OS09G0560450 PROTEIN"/>
    <property type="match status" value="1"/>
</dbReference>
<dbReference type="Gene3D" id="2.130.10.30">
    <property type="entry name" value="Regulator of chromosome condensation 1/beta-lactamase-inhibitor protein II"/>
    <property type="match status" value="2"/>
</dbReference>
<name>A0A7S2HNC8_9STRA</name>
<dbReference type="InterPro" id="IPR051210">
    <property type="entry name" value="Ub_ligase/GEF_domain"/>
</dbReference>
<sequence length="448" mass="48653">MARQLKGGVLMGCGSASFNTLPVHPSAVDRDQDCCFFTPLTLSEPCTSFLGVAADTNMFAAYDAQGRGWWWGKSRHVGDVPSIPTPFLVSEFKVCDVSVGEDFAAFLLSHGSVYFRGRWSSPPDQRLQLEKRIIQIECCHRTVLALCEDGSIWSSGDCLTNGHGKQISQWKRVESILSPVTHVALGSRHGACITDQGAVYVWGDGQAGNLGLGCRRKFQSTPVQLDGFGPGGEIAVHVSCTRGQIQPKRTSAAKAGQEGPRMHIVTDTGRLYISGTTHKGLGADHLSKTFMPEHDLLKPYLVGSEVKDWEKCGVPRVPTGAAEDIRSNCALARCRMGMALKGPDPQMSGYLSNVHICTSQPVHIHSIALDTEGHIFSWGCGSNGRTGLKALLRGQRGSKRRMKCYVSTPSRVESLEDRQALFATAGKYWSLVIMEPGKENDTSGTEKI</sequence>
<gene>
    <name evidence="3" type="ORF">HTAM1171_LOCUS6541</name>
</gene>
<dbReference type="InterPro" id="IPR000408">
    <property type="entry name" value="Reg_chr_condens"/>
</dbReference>
<feature type="repeat" description="RCC1" evidence="2">
    <location>
        <begin position="373"/>
        <end position="436"/>
    </location>
</feature>
<dbReference type="AlphaFoldDB" id="A0A7S2HNC8"/>
<evidence type="ECO:0000313" key="3">
    <source>
        <dbReference type="EMBL" id="CAD9495463.1"/>
    </source>
</evidence>
<dbReference type="InterPro" id="IPR009091">
    <property type="entry name" value="RCC1/BLIP-II"/>
</dbReference>
<dbReference type="PANTHER" id="PTHR22870">
    <property type="entry name" value="REGULATOR OF CHROMOSOME CONDENSATION"/>
    <property type="match status" value="1"/>
</dbReference>
<evidence type="ECO:0000256" key="1">
    <source>
        <dbReference type="ARBA" id="ARBA00022737"/>
    </source>
</evidence>
<dbReference type="PRINTS" id="PR00633">
    <property type="entry name" value="RCCNDNSATION"/>
</dbReference>
<proteinExistence type="predicted"/>
<dbReference type="Pfam" id="PF13540">
    <property type="entry name" value="RCC1_2"/>
    <property type="match status" value="1"/>
</dbReference>
<dbReference type="Pfam" id="PF00415">
    <property type="entry name" value="RCC1"/>
    <property type="match status" value="1"/>
</dbReference>
<evidence type="ECO:0000256" key="2">
    <source>
        <dbReference type="PROSITE-ProRule" id="PRU00235"/>
    </source>
</evidence>
<dbReference type="EMBL" id="HBGV01010616">
    <property type="protein sequence ID" value="CAD9495463.1"/>
    <property type="molecule type" value="Transcribed_RNA"/>
</dbReference>